<reference evidence="2" key="1">
    <citation type="submission" date="2023-07" db="EMBL/GenBank/DDBJ databases">
        <title>Fictibacillus sp. isolated from freshwater pond.</title>
        <authorList>
            <person name="Kirdat K."/>
            <person name="Bhat A."/>
            <person name="Mourya A."/>
            <person name="Yadav A."/>
        </authorList>
    </citation>
    <scope>NUCLEOTIDE SEQUENCE</scope>
    <source>
        <strain evidence="2">NE201</strain>
    </source>
</reference>
<keyword evidence="1" id="KW-0472">Membrane</keyword>
<evidence type="ECO:0000256" key="1">
    <source>
        <dbReference type="SAM" id="Phobius"/>
    </source>
</evidence>
<protein>
    <submittedName>
        <fullName evidence="2">Uncharacterized protein</fullName>
    </submittedName>
</protein>
<keyword evidence="1" id="KW-0812">Transmembrane</keyword>
<organism evidence="2 3">
    <name type="scientific">Fictibacillus fluitans</name>
    <dbReference type="NCBI Taxonomy" id="3058422"/>
    <lineage>
        <taxon>Bacteria</taxon>
        <taxon>Bacillati</taxon>
        <taxon>Bacillota</taxon>
        <taxon>Bacilli</taxon>
        <taxon>Bacillales</taxon>
        <taxon>Fictibacillaceae</taxon>
        <taxon>Fictibacillus</taxon>
    </lineage>
</organism>
<dbReference type="RefSeq" id="WP_301165430.1">
    <property type="nucleotide sequence ID" value="NZ_JAUHTR010000003.1"/>
</dbReference>
<keyword evidence="3" id="KW-1185">Reference proteome</keyword>
<feature type="transmembrane region" description="Helical" evidence="1">
    <location>
        <begin position="32"/>
        <end position="53"/>
    </location>
</feature>
<keyword evidence="1" id="KW-1133">Transmembrane helix</keyword>
<dbReference type="EMBL" id="JAUHTR010000003">
    <property type="protein sequence ID" value="MDN4524381.1"/>
    <property type="molecule type" value="Genomic_DNA"/>
</dbReference>
<dbReference type="Proteomes" id="UP001172721">
    <property type="component" value="Unassembled WGS sequence"/>
</dbReference>
<evidence type="ECO:0000313" key="2">
    <source>
        <dbReference type="EMBL" id="MDN4524381.1"/>
    </source>
</evidence>
<name>A0ABT8HUD5_9BACL</name>
<feature type="transmembrane region" description="Helical" evidence="1">
    <location>
        <begin position="7"/>
        <end position="26"/>
    </location>
</feature>
<comment type="caution">
    <text evidence="2">The sequence shown here is derived from an EMBL/GenBank/DDBJ whole genome shotgun (WGS) entry which is preliminary data.</text>
</comment>
<accession>A0ABT8HUD5</accession>
<evidence type="ECO:0000313" key="3">
    <source>
        <dbReference type="Proteomes" id="UP001172721"/>
    </source>
</evidence>
<gene>
    <name evidence="2" type="ORF">QYB97_07835</name>
</gene>
<proteinExistence type="predicted"/>
<sequence>MKNVIPGALLMALAITFTDFAFHIAANERFNGAVITKSFMIALAPSLLIMFYLERKNRSRSS</sequence>